<name>A0A398B1C6_9BACI</name>
<keyword evidence="1" id="KW-0472">Membrane</keyword>
<keyword evidence="1" id="KW-1133">Transmembrane helix</keyword>
<dbReference type="Proteomes" id="UP000265816">
    <property type="component" value="Unassembled WGS sequence"/>
</dbReference>
<comment type="caution">
    <text evidence="2">The sequence shown here is derived from an EMBL/GenBank/DDBJ whole genome shotgun (WGS) entry which is preliminary data.</text>
</comment>
<dbReference type="AlphaFoldDB" id="A0A398B1C6"/>
<accession>A0A398B1C6</accession>
<evidence type="ECO:0000313" key="3">
    <source>
        <dbReference type="Proteomes" id="UP000265816"/>
    </source>
</evidence>
<evidence type="ECO:0000256" key="1">
    <source>
        <dbReference type="SAM" id="Phobius"/>
    </source>
</evidence>
<evidence type="ECO:0000313" key="2">
    <source>
        <dbReference type="EMBL" id="RID82698.1"/>
    </source>
</evidence>
<sequence>MLPKLTLAPVDIHINGNDFSSGKPIEFNPSDIETSRYYSYLDLLLVKDLDAKTESVLLIERLGASPQPEKSNWRFFWISKDGKVKEELFNNKERKQQSSRTYLINKSATAGNHLEYKTRVLGGFPTYLYPIGYPWLSFLAGAVLAAYGLTRLAKKGQVM</sequence>
<protein>
    <submittedName>
        <fullName evidence="2">Uncharacterized protein</fullName>
    </submittedName>
</protein>
<organism evidence="2 3">
    <name type="scientific">Mesobacillus zeae</name>
    <dbReference type="NCBI Taxonomy" id="1917180"/>
    <lineage>
        <taxon>Bacteria</taxon>
        <taxon>Bacillati</taxon>
        <taxon>Bacillota</taxon>
        <taxon>Bacilli</taxon>
        <taxon>Bacillales</taxon>
        <taxon>Bacillaceae</taxon>
        <taxon>Mesobacillus</taxon>
    </lineage>
</organism>
<reference evidence="2 3" key="1">
    <citation type="submission" date="2018-08" db="EMBL/GenBank/DDBJ databases">
        <title>Bacillus jemisoniae sp. nov., Bacillus chryseoplanitiae sp. nov., Bacillus resnikiae sp. nov., and Bacillus frankliniae sp. nov., isolated from Viking spacecraft and associated surfaces.</title>
        <authorList>
            <person name="Seuylemezian A."/>
            <person name="Vaishampayan P."/>
        </authorList>
    </citation>
    <scope>NUCLEOTIDE SEQUENCE [LARGE SCALE GENOMIC DNA]</scope>
    <source>
        <strain evidence="2 3">JJ-247</strain>
    </source>
</reference>
<dbReference type="RefSeq" id="WP_119114314.1">
    <property type="nucleotide sequence ID" value="NZ_CBCSEO010000013.1"/>
</dbReference>
<gene>
    <name evidence="2" type="ORF">D1970_18375</name>
</gene>
<keyword evidence="1" id="KW-0812">Transmembrane</keyword>
<dbReference type="OrthoDB" id="2595157at2"/>
<dbReference type="EMBL" id="QWVT01000033">
    <property type="protein sequence ID" value="RID82698.1"/>
    <property type="molecule type" value="Genomic_DNA"/>
</dbReference>
<feature type="transmembrane region" description="Helical" evidence="1">
    <location>
        <begin position="127"/>
        <end position="149"/>
    </location>
</feature>
<keyword evidence="3" id="KW-1185">Reference proteome</keyword>
<proteinExistence type="predicted"/>